<organism evidence="1 2">
    <name type="scientific">Plakobranchus ocellatus</name>
    <dbReference type="NCBI Taxonomy" id="259542"/>
    <lineage>
        <taxon>Eukaryota</taxon>
        <taxon>Metazoa</taxon>
        <taxon>Spiralia</taxon>
        <taxon>Lophotrochozoa</taxon>
        <taxon>Mollusca</taxon>
        <taxon>Gastropoda</taxon>
        <taxon>Heterobranchia</taxon>
        <taxon>Euthyneura</taxon>
        <taxon>Panpulmonata</taxon>
        <taxon>Sacoglossa</taxon>
        <taxon>Placobranchoidea</taxon>
        <taxon>Plakobranchidae</taxon>
        <taxon>Plakobranchus</taxon>
    </lineage>
</organism>
<sequence>MVRALLNLAEAIQRNLKYIGNAGFSQKNNVKVLFGLCIASPQHADLWLSGRPSGQRAGSGARTRDSEVPVYLNAGALIILPPPPSI</sequence>
<keyword evidence="2" id="KW-1185">Reference proteome</keyword>
<proteinExistence type="predicted"/>
<gene>
    <name evidence="1" type="ORF">PoB_005707400</name>
</gene>
<dbReference type="Proteomes" id="UP000735302">
    <property type="component" value="Unassembled WGS sequence"/>
</dbReference>
<name>A0AAV4CIC0_9GAST</name>
<protein>
    <submittedName>
        <fullName evidence="1">Uncharacterized protein</fullName>
    </submittedName>
</protein>
<comment type="caution">
    <text evidence="1">The sequence shown here is derived from an EMBL/GenBank/DDBJ whole genome shotgun (WGS) entry which is preliminary data.</text>
</comment>
<accession>A0AAV4CIC0</accession>
<dbReference type="AlphaFoldDB" id="A0AAV4CIC0"/>
<evidence type="ECO:0000313" key="1">
    <source>
        <dbReference type="EMBL" id="GFO30569.1"/>
    </source>
</evidence>
<reference evidence="1 2" key="1">
    <citation type="journal article" date="2021" name="Elife">
        <title>Chloroplast acquisition without the gene transfer in kleptoplastic sea slugs, Plakobranchus ocellatus.</title>
        <authorList>
            <person name="Maeda T."/>
            <person name="Takahashi S."/>
            <person name="Yoshida T."/>
            <person name="Shimamura S."/>
            <person name="Takaki Y."/>
            <person name="Nagai Y."/>
            <person name="Toyoda A."/>
            <person name="Suzuki Y."/>
            <person name="Arimoto A."/>
            <person name="Ishii H."/>
            <person name="Satoh N."/>
            <person name="Nishiyama T."/>
            <person name="Hasebe M."/>
            <person name="Maruyama T."/>
            <person name="Minagawa J."/>
            <person name="Obokata J."/>
            <person name="Shigenobu S."/>
        </authorList>
    </citation>
    <scope>NUCLEOTIDE SEQUENCE [LARGE SCALE GENOMIC DNA]</scope>
</reference>
<dbReference type="EMBL" id="BLXT01006250">
    <property type="protein sequence ID" value="GFO30569.1"/>
    <property type="molecule type" value="Genomic_DNA"/>
</dbReference>
<evidence type="ECO:0000313" key="2">
    <source>
        <dbReference type="Proteomes" id="UP000735302"/>
    </source>
</evidence>